<dbReference type="OrthoDB" id="6683853at2759"/>
<evidence type="ECO:0000256" key="6">
    <source>
        <dbReference type="ARBA" id="ARBA00022792"/>
    </source>
</evidence>
<evidence type="ECO:0000256" key="8">
    <source>
        <dbReference type="ARBA" id="ARBA00022989"/>
    </source>
</evidence>
<evidence type="ECO:0000256" key="10">
    <source>
        <dbReference type="ARBA" id="ARBA00023136"/>
    </source>
</evidence>
<evidence type="ECO:0000313" key="13">
    <source>
        <dbReference type="Proteomes" id="UP000245946"/>
    </source>
</evidence>
<dbReference type="PANTHER" id="PTHR12119:SF2">
    <property type="entry name" value="CYTOCHROME B-C1 COMPLEX SUBUNIT 8"/>
    <property type="match status" value="1"/>
</dbReference>
<dbReference type="GO" id="GO:0005743">
    <property type="term" value="C:mitochondrial inner membrane"/>
    <property type="evidence" value="ECO:0007669"/>
    <property type="project" value="UniProtKB-SubCell"/>
</dbReference>
<dbReference type="GO" id="GO:0045275">
    <property type="term" value="C:respiratory chain complex III"/>
    <property type="evidence" value="ECO:0007669"/>
    <property type="project" value="UniProtKB-UniRule"/>
</dbReference>
<comment type="subunit">
    <text evidence="11">Component of the ubiquinol-cytochrome c oxidoreductase (cytochrome b-c1 complex, complex III, CIII), a multisubunit enzyme composed of 3 respiratory subunits cytochrome b, cytochrome c1 and Rieske protein, 2 core protein subunits, and additional low-molecular weight protein subunits. The complex exists as an obligatory dimer and forms supercomplexes (SCs) in the inner mitochondrial membrane with cytochrome c oxidase (complex IV, CIV).</text>
</comment>
<dbReference type="GO" id="GO:0006122">
    <property type="term" value="P:mitochondrial electron transport, ubiquinol to cytochrome c"/>
    <property type="evidence" value="ECO:0007669"/>
    <property type="project" value="UniProtKB-UniRule"/>
</dbReference>
<evidence type="ECO:0000256" key="4">
    <source>
        <dbReference type="ARBA" id="ARBA00022660"/>
    </source>
</evidence>
<proteinExistence type="inferred from homology"/>
<gene>
    <name evidence="12" type="ORF">FA09DRAFT_329475</name>
</gene>
<keyword evidence="6 11" id="KW-0999">Mitochondrion inner membrane</keyword>
<comment type="subcellular location">
    <subcellularLocation>
        <location evidence="1 11">Mitochondrion inner membrane</location>
        <topology evidence="1 11">Single-pass membrane protein</topology>
    </subcellularLocation>
</comment>
<dbReference type="GeneID" id="37269741"/>
<dbReference type="FunFam" id="1.20.5.210:FF:000001">
    <property type="entry name" value="Cytochrome b-c1 complex subunit 8"/>
    <property type="match status" value="1"/>
</dbReference>
<name>A0A316ZBK8_9BASI</name>
<evidence type="ECO:0000256" key="5">
    <source>
        <dbReference type="ARBA" id="ARBA00022692"/>
    </source>
</evidence>
<dbReference type="Pfam" id="PF02939">
    <property type="entry name" value="UcrQ"/>
    <property type="match status" value="1"/>
</dbReference>
<accession>A0A316ZBK8</accession>
<evidence type="ECO:0000256" key="2">
    <source>
        <dbReference type="ARBA" id="ARBA00007668"/>
    </source>
</evidence>
<organism evidence="12 13">
    <name type="scientific">Tilletiopsis washingtonensis</name>
    <dbReference type="NCBI Taxonomy" id="58919"/>
    <lineage>
        <taxon>Eukaryota</taxon>
        <taxon>Fungi</taxon>
        <taxon>Dikarya</taxon>
        <taxon>Basidiomycota</taxon>
        <taxon>Ustilaginomycotina</taxon>
        <taxon>Exobasidiomycetes</taxon>
        <taxon>Entylomatales</taxon>
        <taxon>Entylomatales incertae sedis</taxon>
        <taxon>Tilletiopsis</taxon>
    </lineage>
</organism>
<evidence type="ECO:0000256" key="3">
    <source>
        <dbReference type="ARBA" id="ARBA00022448"/>
    </source>
</evidence>
<dbReference type="Proteomes" id="UP000245946">
    <property type="component" value="Unassembled WGS sequence"/>
</dbReference>
<evidence type="ECO:0000313" key="12">
    <source>
        <dbReference type="EMBL" id="PWN98414.1"/>
    </source>
</evidence>
<protein>
    <recommendedName>
        <fullName evidence="11">Cytochrome b-c1 complex subunit 8</fullName>
    </recommendedName>
    <alternativeName>
        <fullName evidence="11">Complex III subunit 8</fullName>
    </alternativeName>
</protein>
<dbReference type="AlphaFoldDB" id="A0A316ZBK8"/>
<evidence type="ECO:0000256" key="9">
    <source>
        <dbReference type="ARBA" id="ARBA00023128"/>
    </source>
</evidence>
<evidence type="ECO:0000256" key="11">
    <source>
        <dbReference type="RuleBase" id="RU368118"/>
    </source>
</evidence>
<keyword evidence="4 11" id="KW-0679">Respiratory chain</keyword>
<dbReference type="PANTHER" id="PTHR12119">
    <property type="entry name" value="UBIQUINOL-CYTOCHROME C REDUCTASE COMPLEX UBIQUINONE-BINDING PROTEIN QP-C"/>
    <property type="match status" value="1"/>
</dbReference>
<dbReference type="RefSeq" id="XP_025598693.1">
    <property type="nucleotide sequence ID" value="XM_025742197.1"/>
</dbReference>
<keyword evidence="13" id="KW-1185">Reference proteome</keyword>
<dbReference type="InterPro" id="IPR004205">
    <property type="entry name" value="Cyt_bc1_su8"/>
</dbReference>
<comment type="function">
    <text evidence="11">Component of the ubiquinol-cytochrome c oxidoreductase, a multisubunit transmembrane complex that is part of the mitochondrial electron transport chain which drives oxidative phosphorylation. The complex plays an important role in the uptake of multiple carbon sources present in different host niches.</text>
</comment>
<dbReference type="InterPro" id="IPR036642">
    <property type="entry name" value="Cyt_bc1_su8_sf"/>
</dbReference>
<keyword evidence="8" id="KW-1133">Transmembrane helix</keyword>
<keyword evidence="10" id="KW-0472">Membrane</keyword>
<evidence type="ECO:0000256" key="7">
    <source>
        <dbReference type="ARBA" id="ARBA00022982"/>
    </source>
</evidence>
<keyword evidence="7 11" id="KW-0249">Electron transport</keyword>
<comment type="similarity">
    <text evidence="2 11">Belongs to the UQCRQ/QCR8 family.</text>
</comment>
<keyword evidence="9 11" id="KW-0496">Mitochondrion</keyword>
<dbReference type="Gene3D" id="1.20.5.210">
    <property type="entry name" value="Cytochrome b-c1 complex subunit 8"/>
    <property type="match status" value="1"/>
</dbReference>
<evidence type="ECO:0000256" key="1">
    <source>
        <dbReference type="ARBA" id="ARBA00004434"/>
    </source>
</evidence>
<dbReference type="SUPFAM" id="SSF81508">
    <property type="entry name" value="Ubiquinone-binding protein QP-C of cytochrome bc1 complex (Ubiquinol-cytochrome c reductase)"/>
    <property type="match status" value="1"/>
</dbReference>
<reference evidence="12 13" key="1">
    <citation type="journal article" date="2018" name="Mol. Biol. Evol.">
        <title>Broad Genomic Sampling Reveals a Smut Pathogenic Ancestry of the Fungal Clade Ustilaginomycotina.</title>
        <authorList>
            <person name="Kijpornyongpan T."/>
            <person name="Mondo S.J."/>
            <person name="Barry K."/>
            <person name="Sandor L."/>
            <person name="Lee J."/>
            <person name="Lipzen A."/>
            <person name="Pangilinan J."/>
            <person name="LaButti K."/>
            <person name="Hainaut M."/>
            <person name="Henrissat B."/>
            <person name="Grigoriev I.V."/>
            <person name="Spatafora J.W."/>
            <person name="Aime M.C."/>
        </authorList>
    </citation>
    <scope>NUCLEOTIDE SEQUENCE [LARGE SCALE GENOMIC DNA]</scope>
    <source>
        <strain evidence="12 13">MCA 4186</strain>
    </source>
</reference>
<keyword evidence="3 11" id="KW-0813">Transport</keyword>
<keyword evidence="5" id="KW-0812">Transmembrane</keyword>
<dbReference type="EMBL" id="KZ819291">
    <property type="protein sequence ID" value="PWN98414.1"/>
    <property type="molecule type" value="Genomic_DNA"/>
</dbReference>
<sequence length="102" mass="11468">MRPTAPAHSGMPTGTKYMGWWGAMGGPKQKGIVQYSISPFQQNPMAGALKGYLFFGYKRIMAQVPYFAVPFGIGYAIYSWGVKKNEWYNSKEGHRLTAEHDE</sequence>
<dbReference type="STRING" id="58919.A0A316ZBK8"/>